<keyword evidence="1" id="KW-0472">Membrane</keyword>
<evidence type="ECO:0000313" key="2">
    <source>
        <dbReference type="EMBL" id="MZI94971.1"/>
    </source>
</evidence>
<dbReference type="AlphaFoldDB" id="A0A7X4RVG8"/>
<evidence type="ECO:0000256" key="1">
    <source>
        <dbReference type="SAM" id="Phobius"/>
    </source>
</evidence>
<dbReference type="Proteomes" id="UP000462621">
    <property type="component" value="Unassembled WGS sequence"/>
</dbReference>
<proteinExistence type="predicted"/>
<dbReference type="GO" id="GO:0005524">
    <property type="term" value="F:ATP binding"/>
    <property type="evidence" value="ECO:0007669"/>
    <property type="project" value="UniProtKB-KW"/>
</dbReference>
<dbReference type="Pfam" id="PF16964">
    <property type="entry name" value="TadF"/>
    <property type="match status" value="1"/>
</dbReference>
<sequence length="214" mass="24005">MHRKFMTILSTPKLCFPEKPLLYRNISVINSPSIKHKGSFTVEFAIVGVFFALLLVFSGDLVIKLSMKGKLERLSYSMVSVLKERTQLFDEDTFDITNTQATDIYNVAANSMQRTMGKFEAEKFGVDLKVRQRSNYGLGNSTIAVTDWNSADALGIGISCNGHEPDRELIFQTSWGRSATLYEVTLCYSTPNWFGQLVDEQYLSVSANAITLGR</sequence>
<dbReference type="InterPro" id="IPR031582">
    <property type="entry name" value="TadF"/>
</dbReference>
<dbReference type="EMBL" id="WEKT01000041">
    <property type="protein sequence ID" value="MZI94971.1"/>
    <property type="molecule type" value="Genomic_DNA"/>
</dbReference>
<name>A0A7X4RVG8_9VIBR</name>
<keyword evidence="2" id="KW-0547">Nucleotide-binding</keyword>
<protein>
    <submittedName>
        <fullName evidence="2">ATP-binding protein</fullName>
    </submittedName>
</protein>
<comment type="caution">
    <text evidence="2">The sequence shown here is derived from an EMBL/GenBank/DDBJ whole genome shotgun (WGS) entry which is preliminary data.</text>
</comment>
<feature type="transmembrane region" description="Helical" evidence="1">
    <location>
        <begin position="44"/>
        <end position="63"/>
    </location>
</feature>
<keyword evidence="1" id="KW-0812">Transmembrane</keyword>
<keyword evidence="1" id="KW-1133">Transmembrane helix</keyword>
<evidence type="ECO:0000313" key="3">
    <source>
        <dbReference type="Proteomes" id="UP000462621"/>
    </source>
</evidence>
<keyword evidence="3" id="KW-1185">Reference proteome</keyword>
<accession>A0A7X4RVG8</accession>
<organism evidence="2 3">
    <name type="scientific">Vibrio eleionomae</name>
    <dbReference type="NCBI Taxonomy" id="2653505"/>
    <lineage>
        <taxon>Bacteria</taxon>
        <taxon>Pseudomonadati</taxon>
        <taxon>Pseudomonadota</taxon>
        <taxon>Gammaproteobacteria</taxon>
        <taxon>Vibrionales</taxon>
        <taxon>Vibrionaceae</taxon>
        <taxon>Vibrio</taxon>
    </lineage>
</organism>
<reference evidence="2 3" key="1">
    <citation type="submission" date="2019-10" db="EMBL/GenBank/DDBJ databases">
        <title>Vibrio sp. nov. isolated from a shrimp pond.</title>
        <authorList>
            <person name="Gomez-Gil B."/>
            <person name="Enciso-Ibarra J."/>
            <person name="Enciso-Ibarra K."/>
            <person name="Bolan-Mejia C."/>
        </authorList>
    </citation>
    <scope>NUCLEOTIDE SEQUENCE [LARGE SCALE GENOMIC DNA]</scope>
    <source>
        <strain evidence="2 3">CAIM 722</strain>
    </source>
</reference>
<keyword evidence="2" id="KW-0067">ATP-binding</keyword>
<gene>
    <name evidence="2" type="ORF">F9817_17475</name>
</gene>